<feature type="transmembrane region" description="Helical" evidence="1">
    <location>
        <begin position="34"/>
        <end position="55"/>
    </location>
</feature>
<comment type="caution">
    <text evidence="2">The sequence shown here is derived from an EMBL/GenBank/DDBJ whole genome shotgun (WGS) entry which is preliminary data.</text>
</comment>
<protein>
    <submittedName>
        <fullName evidence="2">Uncharacterized protein</fullName>
    </submittedName>
</protein>
<proteinExistence type="predicted"/>
<evidence type="ECO:0000313" key="3">
    <source>
        <dbReference type="Proteomes" id="UP000316775"/>
    </source>
</evidence>
<keyword evidence="3" id="KW-1185">Reference proteome</keyword>
<sequence>MLGGTGDIRIIGGFVIWVFKGFKGSLKECINNYTSAFVVGLIMIFIIAFLCFNFYEDFKNLF</sequence>
<evidence type="ECO:0000256" key="1">
    <source>
        <dbReference type="SAM" id="Phobius"/>
    </source>
</evidence>
<dbReference type="AlphaFoldDB" id="A0A4Y4B3W5"/>
<evidence type="ECO:0000313" key="2">
    <source>
        <dbReference type="EMBL" id="GEC73614.1"/>
    </source>
</evidence>
<keyword evidence="1" id="KW-1133">Transmembrane helix</keyword>
<gene>
    <name evidence="2" type="ORF">FFL01_31530</name>
</gene>
<keyword evidence="1" id="KW-0812">Transmembrane</keyword>
<dbReference type="EMBL" id="BJNP01000052">
    <property type="protein sequence ID" value="GEC73614.1"/>
    <property type="molecule type" value="Genomic_DNA"/>
</dbReference>
<organism evidence="2 3">
    <name type="scientific">Flavobacterium flevense</name>
    <dbReference type="NCBI Taxonomy" id="983"/>
    <lineage>
        <taxon>Bacteria</taxon>
        <taxon>Pseudomonadati</taxon>
        <taxon>Bacteroidota</taxon>
        <taxon>Flavobacteriia</taxon>
        <taxon>Flavobacteriales</taxon>
        <taxon>Flavobacteriaceae</taxon>
        <taxon>Flavobacterium</taxon>
    </lineage>
</organism>
<name>A0A4Y4B3W5_9FLAO</name>
<dbReference type="Proteomes" id="UP000316775">
    <property type="component" value="Unassembled WGS sequence"/>
</dbReference>
<accession>A0A4Y4B3W5</accession>
<reference evidence="2 3" key="1">
    <citation type="submission" date="2019-06" db="EMBL/GenBank/DDBJ databases">
        <title>Whole genome shotgun sequence of Flavobacterium flevense NBRC 14960.</title>
        <authorList>
            <person name="Hosoyama A."/>
            <person name="Uohara A."/>
            <person name="Ohji S."/>
            <person name="Ichikawa N."/>
        </authorList>
    </citation>
    <scope>NUCLEOTIDE SEQUENCE [LARGE SCALE GENOMIC DNA]</scope>
    <source>
        <strain evidence="2 3">NBRC 14960</strain>
    </source>
</reference>
<keyword evidence="1" id="KW-0472">Membrane</keyword>
<dbReference type="RefSeq" id="WP_073245819.1">
    <property type="nucleotide sequence ID" value="NZ_BJNP01000052.1"/>
</dbReference>